<evidence type="ECO:0000256" key="1">
    <source>
        <dbReference type="ARBA" id="ARBA00023015"/>
    </source>
</evidence>
<dbReference type="Proteomes" id="UP000052023">
    <property type="component" value="Unassembled WGS sequence"/>
</dbReference>
<organism evidence="5 6">
    <name type="scientific">Bradyrhizobium retamae</name>
    <dbReference type="NCBI Taxonomy" id="1300035"/>
    <lineage>
        <taxon>Bacteria</taxon>
        <taxon>Pseudomonadati</taxon>
        <taxon>Pseudomonadota</taxon>
        <taxon>Alphaproteobacteria</taxon>
        <taxon>Hyphomicrobiales</taxon>
        <taxon>Nitrobacteraceae</taxon>
        <taxon>Bradyrhizobium</taxon>
    </lineage>
</organism>
<dbReference type="PANTHER" id="PTHR33204:SF39">
    <property type="entry name" value="TRANSCRIPTIONAL REGULATORY PROTEIN"/>
    <property type="match status" value="1"/>
</dbReference>
<comment type="caution">
    <text evidence="5">The sequence shown here is derived from an EMBL/GenBank/DDBJ whole genome shotgun (WGS) entry which is preliminary data.</text>
</comment>
<dbReference type="InterPro" id="IPR036388">
    <property type="entry name" value="WH-like_DNA-bd_sf"/>
</dbReference>
<proteinExistence type="predicted"/>
<accession>A0A0R3MAD2</accession>
<keyword evidence="3" id="KW-0804">Transcription</keyword>
<dbReference type="SUPFAM" id="SSF46785">
    <property type="entry name" value="Winged helix' DNA-binding domain"/>
    <property type="match status" value="1"/>
</dbReference>
<dbReference type="GO" id="GO:0003677">
    <property type="term" value="F:DNA binding"/>
    <property type="evidence" value="ECO:0007669"/>
    <property type="project" value="UniProtKB-KW"/>
</dbReference>
<dbReference type="InterPro" id="IPR002577">
    <property type="entry name" value="HTH_HxlR"/>
</dbReference>
<keyword evidence="6" id="KW-1185">Reference proteome</keyword>
<gene>
    <name evidence="5" type="ORF">CQ13_11875</name>
</gene>
<sequence length="92" mass="10231">MSKPNLVLLRDDATEGVASCKAVRQIVDRIRDKWTVMVVGCLSNGSMRFTTIQRTMPGVSHRMLTLTVCGMVRDGLVKRTAHATIRQGSIMR</sequence>
<dbReference type="EMBL" id="LLYA01000214">
    <property type="protein sequence ID" value="KRR16905.1"/>
    <property type="molecule type" value="Genomic_DNA"/>
</dbReference>
<evidence type="ECO:0000313" key="6">
    <source>
        <dbReference type="Proteomes" id="UP000052023"/>
    </source>
</evidence>
<dbReference type="PROSITE" id="PS51118">
    <property type="entry name" value="HTH_HXLR"/>
    <property type="match status" value="1"/>
</dbReference>
<evidence type="ECO:0000313" key="5">
    <source>
        <dbReference type="EMBL" id="KRR16905.1"/>
    </source>
</evidence>
<name>A0A0R3MAD2_9BRAD</name>
<dbReference type="Gene3D" id="1.10.10.10">
    <property type="entry name" value="Winged helix-like DNA-binding domain superfamily/Winged helix DNA-binding domain"/>
    <property type="match status" value="1"/>
</dbReference>
<evidence type="ECO:0000256" key="2">
    <source>
        <dbReference type="ARBA" id="ARBA00023125"/>
    </source>
</evidence>
<protein>
    <recommendedName>
        <fullName evidence="4">HTH hxlR-type domain-containing protein</fullName>
    </recommendedName>
</protein>
<keyword evidence="1" id="KW-0805">Transcription regulation</keyword>
<keyword evidence="2" id="KW-0238">DNA-binding</keyword>
<feature type="domain" description="HTH hxlR-type" evidence="4">
    <location>
        <begin position="20"/>
        <end position="92"/>
    </location>
</feature>
<dbReference type="InterPro" id="IPR036390">
    <property type="entry name" value="WH_DNA-bd_sf"/>
</dbReference>
<dbReference type="AlphaFoldDB" id="A0A0R3MAD2"/>
<dbReference type="Pfam" id="PF01638">
    <property type="entry name" value="HxlR"/>
    <property type="match status" value="1"/>
</dbReference>
<dbReference type="PANTHER" id="PTHR33204">
    <property type="entry name" value="TRANSCRIPTIONAL REGULATOR, MARR FAMILY"/>
    <property type="match status" value="1"/>
</dbReference>
<reference evidence="5 6" key="1">
    <citation type="submission" date="2014-03" db="EMBL/GenBank/DDBJ databases">
        <title>Bradyrhizobium valentinum sp. nov., isolated from effective nodules of Lupinus mariae-josephae, a lupine endemic of basic-lime soils in Eastern Spain.</title>
        <authorList>
            <person name="Duran D."/>
            <person name="Rey L."/>
            <person name="Navarro A."/>
            <person name="Busquets A."/>
            <person name="Imperial J."/>
            <person name="Ruiz-Argueso T."/>
        </authorList>
    </citation>
    <scope>NUCLEOTIDE SEQUENCE [LARGE SCALE GENOMIC DNA]</scope>
    <source>
        <strain evidence="5 6">Ro19</strain>
    </source>
</reference>
<evidence type="ECO:0000259" key="4">
    <source>
        <dbReference type="PROSITE" id="PS51118"/>
    </source>
</evidence>
<evidence type="ECO:0000256" key="3">
    <source>
        <dbReference type="ARBA" id="ARBA00023163"/>
    </source>
</evidence>